<accession>A0A0E9S4S5</accession>
<organism evidence="2">
    <name type="scientific">Anguilla anguilla</name>
    <name type="common">European freshwater eel</name>
    <name type="synonym">Muraena anguilla</name>
    <dbReference type="NCBI Taxonomy" id="7936"/>
    <lineage>
        <taxon>Eukaryota</taxon>
        <taxon>Metazoa</taxon>
        <taxon>Chordata</taxon>
        <taxon>Craniata</taxon>
        <taxon>Vertebrata</taxon>
        <taxon>Euteleostomi</taxon>
        <taxon>Actinopterygii</taxon>
        <taxon>Neopterygii</taxon>
        <taxon>Teleostei</taxon>
        <taxon>Anguilliformes</taxon>
        <taxon>Anguillidae</taxon>
        <taxon>Anguilla</taxon>
    </lineage>
</organism>
<name>A0A0E9S4S5_ANGAN</name>
<reference evidence="2" key="1">
    <citation type="submission" date="2014-11" db="EMBL/GenBank/DDBJ databases">
        <authorList>
            <person name="Amaro Gonzalez C."/>
        </authorList>
    </citation>
    <scope>NUCLEOTIDE SEQUENCE</scope>
</reference>
<keyword evidence="1" id="KW-1133">Transmembrane helix</keyword>
<evidence type="ECO:0000313" key="2">
    <source>
        <dbReference type="EMBL" id="JAH35528.1"/>
    </source>
</evidence>
<evidence type="ECO:0000256" key="1">
    <source>
        <dbReference type="SAM" id="Phobius"/>
    </source>
</evidence>
<keyword evidence="1" id="KW-0812">Transmembrane</keyword>
<reference evidence="2" key="2">
    <citation type="journal article" date="2015" name="Fish Shellfish Immunol.">
        <title>Early steps in the European eel (Anguilla anguilla)-Vibrio vulnificus interaction in the gills: Role of the RtxA13 toxin.</title>
        <authorList>
            <person name="Callol A."/>
            <person name="Pajuelo D."/>
            <person name="Ebbesson L."/>
            <person name="Teles M."/>
            <person name="MacKenzie S."/>
            <person name="Amaro C."/>
        </authorList>
    </citation>
    <scope>NUCLEOTIDE SEQUENCE</scope>
</reference>
<proteinExistence type="predicted"/>
<feature type="transmembrane region" description="Helical" evidence="1">
    <location>
        <begin position="6"/>
        <end position="25"/>
    </location>
</feature>
<dbReference type="EMBL" id="GBXM01073049">
    <property type="protein sequence ID" value="JAH35528.1"/>
    <property type="molecule type" value="Transcribed_RNA"/>
</dbReference>
<protein>
    <submittedName>
        <fullName evidence="2">Uncharacterized protein</fullName>
    </submittedName>
</protein>
<keyword evidence="1" id="KW-0472">Membrane</keyword>
<sequence length="26" mass="3537">MLCSFLFFINHWRYIFIYMWVPLFYW</sequence>
<dbReference type="AlphaFoldDB" id="A0A0E9S4S5"/>